<feature type="region of interest" description="Disordered" evidence="1">
    <location>
        <begin position="17"/>
        <end position="42"/>
    </location>
</feature>
<evidence type="ECO:0000256" key="1">
    <source>
        <dbReference type="SAM" id="MobiDB-lite"/>
    </source>
</evidence>
<feature type="compositionally biased region" description="Basic residues" evidence="1">
    <location>
        <begin position="29"/>
        <end position="42"/>
    </location>
</feature>
<name>A0A0A9D190_ARUDO</name>
<sequence length="42" mass="5070">MRTVACYLGCTTSLQRRRIRPHYPPQTRISRRQRLRPPPRPP</sequence>
<proteinExistence type="predicted"/>
<dbReference type="AlphaFoldDB" id="A0A0A9D190"/>
<organism evidence="2">
    <name type="scientific">Arundo donax</name>
    <name type="common">Giant reed</name>
    <name type="synonym">Donax arundinaceus</name>
    <dbReference type="NCBI Taxonomy" id="35708"/>
    <lineage>
        <taxon>Eukaryota</taxon>
        <taxon>Viridiplantae</taxon>
        <taxon>Streptophyta</taxon>
        <taxon>Embryophyta</taxon>
        <taxon>Tracheophyta</taxon>
        <taxon>Spermatophyta</taxon>
        <taxon>Magnoliopsida</taxon>
        <taxon>Liliopsida</taxon>
        <taxon>Poales</taxon>
        <taxon>Poaceae</taxon>
        <taxon>PACMAD clade</taxon>
        <taxon>Arundinoideae</taxon>
        <taxon>Arundineae</taxon>
        <taxon>Arundo</taxon>
    </lineage>
</organism>
<protein>
    <submittedName>
        <fullName evidence="2">Uncharacterized protein</fullName>
    </submittedName>
</protein>
<reference evidence="2" key="1">
    <citation type="submission" date="2014-09" db="EMBL/GenBank/DDBJ databases">
        <authorList>
            <person name="Magalhaes I.L.F."/>
            <person name="Oliveira U."/>
            <person name="Santos F.R."/>
            <person name="Vidigal T.H.D.A."/>
            <person name="Brescovit A.D."/>
            <person name="Santos A.J."/>
        </authorList>
    </citation>
    <scope>NUCLEOTIDE SEQUENCE</scope>
    <source>
        <tissue evidence="2">Shoot tissue taken approximately 20 cm above the soil surface</tissue>
    </source>
</reference>
<dbReference type="EMBL" id="GBRH01217447">
    <property type="protein sequence ID" value="JAD80448.1"/>
    <property type="molecule type" value="Transcribed_RNA"/>
</dbReference>
<accession>A0A0A9D190</accession>
<reference evidence="2" key="2">
    <citation type="journal article" date="2015" name="Data Brief">
        <title>Shoot transcriptome of the giant reed, Arundo donax.</title>
        <authorList>
            <person name="Barrero R.A."/>
            <person name="Guerrero F.D."/>
            <person name="Moolhuijzen P."/>
            <person name="Goolsby J.A."/>
            <person name="Tidwell J."/>
            <person name="Bellgard S.E."/>
            <person name="Bellgard M.I."/>
        </authorList>
    </citation>
    <scope>NUCLEOTIDE SEQUENCE</scope>
    <source>
        <tissue evidence="2">Shoot tissue taken approximately 20 cm above the soil surface</tissue>
    </source>
</reference>
<evidence type="ECO:0000313" key="2">
    <source>
        <dbReference type="EMBL" id="JAD80448.1"/>
    </source>
</evidence>